<keyword evidence="2" id="KW-1185">Reference proteome</keyword>
<dbReference type="InterPro" id="IPR011008">
    <property type="entry name" value="Dimeric_a/b-barrel"/>
</dbReference>
<dbReference type="SUPFAM" id="SSF54909">
    <property type="entry name" value="Dimeric alpha+beta barrel"/>
    <property type="match status" value="1"/>
</dbReference>
<evidence type="ECO:0000313" key="2">
    <source>
        <dbReference type="Proteomes" id="UP001499959"/>
    </source>
</evidence>
<sequence length="105" mass="11861">MAAKRVIYEVNIEVDAAAHDEYRVWLRDHIAEILALPGFKGAKVFEVLEPPPSAGRIGLCVQYALQDRAALDAYLRDHAPRLRADGMARFGDRFQASRRVLRATR</sequence>
<name>A0ABP9B5Y4_9GAMM</name>
<comment type="caution">
    <text evidence="1">The sequence shown here is derived from an EMBL/GenBank/DDBJ whole genome shotgun (WGS) entry which is preliminary data.</text>
</comment>
<proteinExistence type="predicted"/>
<gene>
    <name evidence="1" type="ORF">GCM10023307_15030</name>
</gene>
<dbReference type="Proteomes" id="UP001499959">
    <property type="component" value="Unassembled WGS sequence"/>
</dbReference>
<accession>A0ABP9B5Y4</accession>
<reference evidence="2" key="1">
    <citation type="journal article" date="2019" name="Int. J. Syst. Evol. Microbiol.">
        <title>The Global Catalogue of Microorganisms (GCM) 10K type strain sequencing project: providing services to taxonomists for standard genome sequencing and annotation.</title>
        <authorList>
            <consortium name="The Broad Institute Genomics Platform"/>
            <consortium name="The Broad Institute Genome Sequencing Center for Infectious Disease"/>
            <person name="Wu L."/>
            <person name="Ma J."/>
        </authorList>
    </citation>
    <scope>NUCLEOTIDE SEQUENCE [LARGE SCALE GENOMIC DNA]</scope>
    <source>
        <strain evidence="2">JCM 18204</strain>
    </source>
</reference>
<dbReference type="RefSeq" id="WP_345302691.1">
    <property type="nucleotide sequence ID" value="NZ_BAABJE010000005.1"/>
</dbReference>
<dbReference type="EMBL" id="BAABJE010000005">
    <property type="protein sequence ID" value="GAA4790697.1"/>
    <property type="molecule type" value="Genomic_DNA"/>
</dbReference>
<organism evidence="1 2">
    <name type="scientific">Lysobacter hankyongensis</name>
    <dbReference type="NCBI Taxonomy" id="1176535"/>
    <lineage>
        <taxon>Bacteria</taxon>
        <taxon>Pseudomonadati</taxon>
        <taxon>Pseudomonadota</taxon>
        <taxon>Gammaproteobacteria</taxon>
        <taxon>Lysobacterales</taxon>
        <taxon>Lysobacteraceae</taxon>
        <taxon>Lysobacter</taxon>
    </lineage>
</organism>
<protein>
    <submittedName>
        <fullName evidence="1">DUF4286 family protein</fullName>
    </submittedName>
</protein>
<evidence type="ECO:0000313" key="1">
    <source>
        <dbReference type="EMBL" id="GAA4790697.1"/>
    </source>
</evidence>
<dbReference type="InterPro" id="IPR025563">
    <property type="entry name" value="DUF4286"/>
</dbReference>
<dbReference type="Pfam" id="PF14114">
    <property type="entry name" value="DUF4286"/>
    <property type="match status" value="1"/>
</dbReference>